<keyword evidence="1" id="KW-0812">Transmembrane</keyword>
<feature type="transmembrane region" description="Helical" evidence="1">
    <location>
        <begin position="194"/>
        <end position="212"/>
    </location>
</feature>
<feature type="transmembrane region" description="Helical" evidence="1">
    <location>
        <begin position="94"/>
        <end position="114"/>
    </location>
</feature>
<feature type="transmembrane region" description="Helical" evidence="1">
    <location>
        <begin position="7"/>
        <end position="24"/>
    </location>
</feature>
<feature type="transmembrane region" description="Helical" evidence="1">
    <location>
        <begin position="341"/>
        <end position="362"/>
    </location>
</feature>
<dbReference type="AlphaFoldDB" id="A0A842HP38"/>
<feature type="transmembrane region" description="Helical" evidence="1">
    <location>
        <begin position="282"/>
        <end position="305"/>
    </location>
</feature>
<name>A0A842HP38_9BURK</name>
<evidence type="ECO:0000313" key="2">
    <source>
        <dbReference type="EMBL" id="MBC2769654.1"/>
    </source>
</evidence>
<dbReference type="Proteomes" id="UP000545386">
    <property type="component" value="Unassembled WGS sequence"/>
</dbReference>
<reference evidence="2 3" key="1">
    <citation type="submission" date="2020-08" db="EMBL/GenBank/DDBJ databases">
        <title>Paraeoetvoesia sp. YC-7-48 draft genome sequence.</title>
        <authorList>
            <person name="Yao L."/>
        </authorList>
    </citation>
    <scope>NUCLEOTIDE SEQUENCE [LARGE SCALE GENOMIC DNA]</scope>
    <source>
        <strain evidence="3">YC-7-48</strain>
    </source>
</reference>
<keyword evidence="3" id="KW-1185">Reference proteome</keyword>
<keyword evidence="1" id="KW-1133">Transmembrane helix</keyword>
<sequence length="395" mass="42530">MGFRPLYPAGVLWALISVALWVYAPGLLSPRLGVLAWHAHEMLWGFIATIAVGFLLTAAATWTGINPLKGKPLALLCGLWLVARLAYLGSNTTWLAIAVVAETLFFAIAALALWRVIGKTQSRRNYGVPWLAMGLAVANLLYVHAAWLGDYNALMTAFNIGLVDMAVIALLVARRVIPFFAMRAINGLELPMHMGTGQLQLGLGLFAIATGLVGLPRIMAIALALTGLISLYQLFTWKPVAVRSKPILWILYIGYAFMGLGLITAGAWLLDLTPGTLTRAAVPAHLIGMGGFSVLIIGMVTRTALGHLGRPLQLDQSMVASYGFMLAAVCLRLAALWPSSFAAGLLHAAAACWVVSLALYLWRFVPWLIRPRFNATPVPSTTVNIRAAASPRRPS</sequence>
<evidence type="ECO:0000256" key="1">
    <source>
        <dbReference type="SAM" id="Phobius"/>
    </source>
</evidence>
<feature type="transmembrane region" description="Helical" evidence="1">
    <location>
        <begin position="218"/>
        <end position="235"/>
    </location>
</feature>
<feature type="transmembrane region" description="Helical" evidence="1">
    <location>
        <begin position="126"/>
        <end position="147"/>
    </location>
</feature>
<proteinExistence type="predicted"/>
<dbReference type="EMBL" id="JACJUU010000004">
    <property type="protein sequence ID" value="MBC2769654.1"/>
    <property type="molecule type" value="Genomic_DNA"/>
</dbReference>
<feature type="transmembrane region" description="Helical" evidence="1">
    <location>
        <begin position="317"/>
        <end position="335"/>
    </location>
</feature>
<feature type="transmembrane region" description="Helical" evidence="1">
    <location>
        <begin position="44"/>
        <end position="65"/>
    </location>
</feature>
<feature type="transmembrane region" description="Helical" evidence="1">
    <location>
        <begin position="153"/>
        <end position="173"/>
    </location>
</feature>
<feature type="transmembrane region" description="Helical" evidence="1">
    <location>
        <begin position="247"/>
        <end position="270"/>
    </location>
</feature>
<comment type="caution">
    <text evidence="2">The sequence shown here is derived from an EMBL/GenBank/DDBJ whole genome shotgun (WGS) entry which is preliminary data.</text>
</comment>
<protein>
    <submittedName>
        <fullName evidence="2">NnrS family protein</fullName>
    </submittedName>
</protein>
<dbReference type="Pfam" id="PF05940">
    <property type="entry name" value="NnrS"/>
    <property type="match status" value="1"/>
</dbReference>
<evidence type="ECO:0000313" key="3">
    <source>
        <dbReference type="Proteomes" id="UP000545386"/>
    </source>
</evidence>
<dbReference type="InterPro" id="IPR010266">
    <property type="entry name" value="NnrS"/>
</dbReference>
<keyword evidence="1" id="KW-0472">Membrane</keyword>
<accession>A0A842HP38</accession>
<organism evidence="2 3">
    <name type="scientific">Pusillimonas minor</name>
    <dbReference type="NCBI Taxonomy" id="2697024"/>
    <lineage>
        <taxon>Bacteria</taxon>
        <taxon>Pseudomonadati</taxon>
        <taxon>Pseudomonadota</taxon>
        <taxon>Betaproteobacteria</taxon>
        <taxon>Burkholderiales</taxon>
        <taxon>Alcaligenaceae</taxon>
        <taxon>Pusillimonas</taxon>
    </lineage>
</organism>
<gene>
    <name evidence="2" type="ORF">GTU67_06965</name>
</gene>